<sequence length="205" mass="22676">MARCIPLCIMVRARRLIPTGRQGMTLFLIAGFSAIRCSRASRAAGISRTYIGYSCRAGGRSRHFVVKHTLPAVFLLKKFGQSTHVTSENSRITKNRGCRRQHVQAIVACYARVHLCKRIPKPDLSQPGLVQGYFYGVSKKGVFTLVLSNCPLFLCAMPSADQPTPPKLAVLTDKLAFFNKKTNNESALIRNISRHLGVSQNSITL</sequence>
<keyword evidence="2" id="KW-1185">Reference proteome</keyword>
<reference evidence="1" key="1">
    <citation type="submission" date="2023-07" db="EMBL/GenBank/DDBJ databases">
        <authorList>
            <person name="Kim M.K."/>
        </authorList>
    </citation>
    <scope>NUCLEOTIDE SEQUENCE</scope>
    <source>
        <strain evidence="1">ASUV-10-1</strain>
    </source>
</reference>
<evidence type="ECO:0000313" key="1">
    <source>
        <dbReference type="EMBL" id="MDO7877408.1"/>
    </source>
</evidence>
<dbReference type="EMBL" id="JAUQSY010000019">
    <property type="protein sequence ID" value="MDO7877408.1"/>
    <property type="molecule type" value="Genomic_DNA"/>
</dbReference>
<gene>
    <name evidence="1" type="ORF">Q5H93_21890</name>
</gene>
<proteinExistence type="predicted"/>
<organism evidence="1 2">
    <name type="scientific">Hymenobacter aranciens</name>
    <dbReference type="NCBI Taxonomy" id="3063996"/>
    <lineage>
        <taxon>Bacteria</taxon>
        <taxon>Pseudomonadati</taxon>
        <taxon>Bacteroidota</taxon>
        <taxon>Cytophagia</taxon>
        <taxon>Cytophagales</taxon>
        <taxon>Hymenobacteraceae</taxon>
        <taxon>Hymenobacter</taxon>
    </lineage>
</organism>
<dbReference type="RefSeq" id="WP_305008836.1">
    <property type="nucleotide sequence ID" value="NZ_JAUQSY010000019.1"/>
</dbReference>
<evidence type="ECO:0000313" key="2">
    <source>
        <dbReference type="Proteomes" id="UP001176429"/>
    </source>
</evidence>
<dbReference type="Proteomes" id="UP001176429">
    <property type="component" value="Unassembled WGS sequence"/>
</dbReference>
<comment type="caution">
    <text evidence="1">The sequence shown here is derived from an EMBL/GenBank/DDBJ whole genome shotgun (WGS) entry which is preliminary data.</text>
</comment>
<protein>
    <submittedName>
        <fullName evidence="1">Uncharacterized protein</fullName>
    </submittedName>
</protein>
<name>A0ABT9BLI8_9BACT</name>
<accession>A0ABT9BLI8</accession>